<organism evidence="1 2">
    <name type="scientific">Pantoea osteomyelitidis</name>
    <dbReference type="NCBI Taxonomy" id="3230026"/>
    <lineage>
        <taxon>Bacteria</taxon>
        <taxon>Pseudomonadati</taxon>
        <taxon>Pseudomonadota</taxon>
        <taxon>Gammaproteobacteria</taxon>
        <taxon>Enterobacterales</taxon>
        <taxon>Erwiniaceae</taxon>
        <taxon>Pantoea</taxon>
    </lineage>
</organism>
<reference evidence="1 2" key="1">
    <citation type="submission" date="2024-08" db="EMBL/GenBank/DDBJ databases">
        <title>Pantoea ronii - a newly identified human opportunistic pathogen.</title>
        <authorList>
            <person name="Keidar-Friedman D."/>
            <person name="Sorek N."/>
            <person name="Leshin-Carmel D."/>
            <person name="Tsur A."/>
            <person name="Amsalem M."/>
            <person name="Tolkach D."/>
            <person name="Brosh-Nissimov T."/>
        </authorList>
    </citation>
    <scope>NUCLEOTIDE SEQUENCE [LARGE SCALE GENOMIC DNA]</scope>
    <source>
        <strain evidence="1 2">AA23256</strain>
    </source>
</reference>
<evidence type="ECO:0000313" key="1">
    <source>
        <dbReference type="EMBL" id="MFH8133280.1"/>
    </source>
</evidence>
<dbReference type="Proteomes" id="UP001611251">
    <property type="component" value="Unassembled WGS sequence"/>
</dbReference>
<gene>
    <name evidence="1" type="ORF">ABU178_03665</name>
</gene>
<sequence length="340" mass="39805">MKRKLIQPARKLWHNWKRIAFTSQMLIHKKQQKAVTAPEYDPTLEDDVVLVSGQKDLPAIPKIVWIWWHDATLPESVALMVNAIRVNNPDHDVKVLNQRTLAHWLPELTFTSSDLTLEHKSDVIRLELLCRYGGIWIDCNTILFEDLSWVHRVHQEKPMDLIGYYHEVSTVNYLSPIIESGFLAAAPQNPFIREWLKQLAPIKNLGAQNYFHEMKKRDDYHYIVQKISEPLYLLSYLAQQVAIKEYRRINVFLRKCEANAFYYQGMQDRDNGALARMVMFNQRPQTPPPIIRLTGNERRHLDFNLRLGFYNRTSIIGEMMQARTRQLPASLTSTVDKARA</sequence>
<dbReference type="EMBL" id="JBGFSN010000003">
    <property type="protein sequence ID" value="MFH8133280.1"/>
    <property type="molecule type" value="Genomic_DNA"/>
</dbReference>
<evidence type="ECO:0000313" key="2">
    <source>
        <dbReference type="Proteomes" id="UP001611251"/>
    </source>
</evidence>
<dbReference type="InterPro" id="IPR029044">
    <property type="entry name" value="Nucleotide-diphossugar_trans"/>
</dbReference>
<name>A0ABW7PTZ8_9GAMM</name>
<dbReference type="SUPFAM" id="SSF53448">
    <property type="entry name" value="Nucleotide-diphospho-sugar transferases"/>
    <property type="match status" value="1"/>
</dbReference>
<dbReference type="InterPro" id="IPR051706">
    <property type="entry name" value="Glycosyltransferase_domain"/>
</dbReference>
<accession>A0ABW7PTZ8</accession>
<keyword evidence="2" id="KW-1185">Reference proteome</keyword>
<dbReference type="InterPro" id="IPR008441">
    <property type="entry name" value="AfumC-like_glycosyl_Trfase"/>
</dbReference>
<dbReference type="Pfam" id="PF05704">
    <property type="entry name" value="Caps_synth"/>
    <property type="match status" value="1"/>
</dbReference>
<dbReference type="RefSeq" id="WP_397212090.1">
    <property type="nucleotide sequence ID" value="NZ_JBGFSN010000003.1"/>
</dbReference>
<proteinExistence type="predicted"/>
<dbReference type="Gene3D" id="3.90.550.20">
    <property type="match status" value="1"/>
</dbReference>
<protein>
    <submittedName>
        <fullName evidence="1">Glycosyltransferase family 32 protein</fullName>
    </submittedName>
</protein>
<comment type="caution">
    <text evidence="1">The sequence shown here is derived from an EMBL/GenBank/DDBJ whole genome shotgun (WGS) entry which is preliminary data.</text>
</comment>
<dbReference type="PANTHER" id="PTHR32385">
    <property type="entry name" value="MANNOSYL PHOSPHORYLINOSITOL CERAMIDE SYNTHASE"/>
    <property type="match status" value="1"/>
</dbReference>
<dbReference type="PANTHER" id="PTHR32385:SF22">
    <property type="entry name" value="MANNOSYL PHOSPHORYLINOSITOL CERAMIDE SYNTHASE SUR1"/>
    <property type="match status" value="1"/>
</dbReference>